<protein>
    <submittedName>
        <fullName evidence="2">Uncharacterized protein</fullName>
    </submittedName>
</protein>
<accession>A0A3N4JEP5</accession>
<feature type="compositionally biased region" description="Polar residues" evidence="1">
    <location>
        <begin position="109"/>
        <end position="121"/>
    </location>
</feature>
<feature type="compositionally biased region" description="Basic and acidic residues" evidence="1">
    <location>
        <begin position="77"/>
        <end position="87"/>
    </location>
</feature>
<gene>
    <name evidence="2" type="ORF">L873DRAFT_1924288</name>
</gene>
<dbReference type="AlphaFoldDB" id="A0A3N4JEP5"/>
<proteinExistence type="predicted"/>
<dbReference type="Proteomes" id="UP000276215">
    <property type="component" value="Unassembled WGS sequence"/>
</dbReference>
<evidence type="ECO:0000313" key="2">
    <source>
        <dbReference type="EMBL" id="RPA96742.1"/>
    </source>
</evidence>
<name>A0A3N4JEP5_9PEZI</name>
<feature type="compositionally biased region" description="Basic residues" evidence="1">
    <location>
        <begin position="133"/>
        <end position="144"/>
    </location>
</feature>
<evidence type="ECO:0000313" key="3">
    <source>
        <dbReference type="Proteomes" id="UP000276215"/>
    </source>
</evidence>
<dbReference type="EMBL" id="ML120412">
    <property type="protein sequence ID" value="RPA96742.1"/>
    <property type="molecule type" value="Genomic_DNA"/>
</dbReference>
<feature type="compositionally biased region" description="Polar residues" evidence="1">
    <location>
        <begin position="20"/>
        <end position="57"/>
    </location>
</feature>
<sequence>MSFPDSQTEKRDPPPGHLPQATTETKSPLANTPTQKKPALQSTRKPRPTQDQSSSGAPQHLADTRAHRLKSPSTEVLKPDRLKKEMQPPDLTSDNESSPTSQPQNNPPYHTTPNQPGQQPSVFLWGSTGSPRPAKKNRPQGKIL</sequence>
<reference evidence="2 3" key="1">
    <citation type="journal article" date="2018" name="Nat. Ecol. Evol.">
        <title>Pezizomycetes genomes reveal the molecular basis of ectomycorrhizal truffle lifestyle.</title>
        <authorList>
            <person name="Murat C."/>
            <person name="Payen T."/>
            <person name="Noel B."/>
            <person name="Kuo A."/>
            <person name="Morin E."/>
            <person name="Chen J."/>
            <person name="Kohler A."/>
            <person name="Krizsan K."/>
            <person name="Balestrini R."/>
            <person name="Da Silva C."/>
            <person name="Montanini B."/>
            <person name="Hainaut M."/>
            <person name="Levati E."/>
            <person name="Barry K.W."/>
            <person name="Belfiori B."/>
            <person name="Cichocki N."/>
            <person name="Clum A."/>
            <person name="Dockter R.B."/>
            <person name="Fauchery L."/>
            <person name="Guy J."/>
            <person name="Iotti M."/>
            <person name="Le Tacon F."/>
            <person name="Lindquist E.A."/>
            <person name="Lipzen A."/>
            <person name="Malagnac F."/>
            <person name="Mello A."/>
            <person name="Molinier V."/>
            <person name="Miyauchi S."/>
            <person name="Poulain J."/>
            <person name="Riccioni C."/>
            <person name="Rubini A."/>
            <person name="Sitrit Y."/>
            <person name="Splivallo R."/>
            <person name="Traeger S."/>
            <person name="Wang M."/>
            <person name="Zifcakova L."/>
            <person name="Wipf D."/>
            <person name="Zambonelli A."/>
            <person name="Paolocci F."/>
            <person name="Nowrousian M."/>
            <person name="Ottonello S."/>
            <person name="Baldrian P."/>
            <person name="Spatafora J.W."/>
            <person name="Henrissat B."/>
            <person name="Nagy L.G."/>
            <person name="Aury J.M."/>
            <person name="Wincker P."/>
            <person name="Grigoriev I.V."/>
            <person name="Bonfante P."/>
            <person name="Martin F.M."/>
        </authorList>
    </citation>
    <scope>NUCLEOTIDE SEQUENCE [LARGE SCALE GENOMIC DNA]</scope>
    <source>
        <strain evidence="2 3">120613-1</strain>
    </source>
</reference>
<feature type="compositionally biased region" description="Low complexity" evidence="1">
    <location>
        <begin position="97"/>
        <end position="108"/>
    </location>
</feature>
<organism evidence="2 3">
    <name type="scientific">Choiromyces venosus 120613-1</name>
    <dbReference type="NCBI Taxonomy" id="1336337"/>
    <lineage>
        <taxon>Eukaryota</taxon>
        <taxon>Fungi</taxon>
        <taxon>Dikarya</taxon>
        <taxon>Ascomycota</taxon>
        <taxon>Pezizomycotina</taxon>
        <taxon>Pezizomycetes</taxon>
        <taxon>Pezizales</taxon>
        <taxon>Tuberaceae</taxon>
        <taxon>Choiromyces</taxon>
    </lineage>
</organism>
<evidence type="ECO:0000256" key="1">
    <source>
        <dbReference type="SAM" id="MobiDB-lite"/>
    </source>
</evidence>
<feature type="region of interest" description="Disordered" evidence="1">
    <location>
        <begin position="1"/>
        <end position="144"/>
    </location>
</feature>
<keyword evidence="3" id="KW-1185">Reference proteome</keyword>